<dbReference type="Pfam" id="PF26341">
    <property type="entry name" value="AAA_SelU"/>
    <property type="match status" value="1"/>
</dbReference>
<keyword evidence="1" id="KW-0711">Selenium</keyword>
<dbReference type="InterPro" id="IPR036873">
    <property type="entry name" value="Rhodanese-like_dom_sf"/>
</dbReference>
<dbReference type="GO" id="GO:0043828">
    <property type="term" value="F:tRNA 2-selenouridine synthase activity"/>
    <property type="evidence" value="ECO:0007669"/>
    <property type="project" value="InterPro"/>
</dbReference>
<evidence type="ECO:0000313" key="3">
    <source>
        <dbReference type="EMBL" id="PJE78422.1"/>
    </source>
</evidence>
<dbReference type="SMART" id="SM00450">
    <property type="entry name" value="RHOD"/>
    <property type="match status" value="1"/>
</dbReference>
<dbReference type="GO" id="GO:0002098">
    <property type="term" value="P:tRNA wobble uridine modification"/>
    <property type="evidence" value="ECO:0007669"/>
    <property type="project" value="InterPro"/>
</dbReference>
<dbReference type="HAMAP" id="MF_01622">
    <property type="entry name" value="tRNA_sel_U_synth"/>
    <property type="match status" value="1"/>
</dbReference>
<dbReference type="PANTHER" id="PTHR30401:SF0">
    <property type="entry name" value="TRNA 2-SELENOURIDINE SYNTHASE"/>
    <property type="match status" value="1"/>
</dbReference>
<dbReference type="SUPFAM" id="SSF52540">
    <property type="entry name" value="P-loop containing nucleoside triphosphate hydrolases"/>
    <property type="match status" value="1"/>
</dbReference>
<dbReference type="NCBIfam" id="NF008750">
    <property type="entry name" value="PRK11784.1-2"/>
    <property type="match status" value="1"/>
</dbReference>
<proteinExistence type="inferred from homology"/>
<dbReference type="InterPro" id="IPR017582">
    <property type="entry name" value="SelU"/>
</dbReference>
<dbReference type="PANTHER" id="PTHR30401">
    <property type="entry name" value="TRNA 2-SELENOURIDINE SYNTHASE"/>
    <property type="match status" value="1"/>
</dbReference>
<dbReference type="Gene3D" id="3.40.250.10">
    <property type="entry name" value="Rhodanese-like domain"/>
    <property type="match status" value="1"/>
</dbReference>
<dbReference type="AlphaFoldDB" id="A0A2H9T5D6"/>
<dbReference type="NCBIfam" id="NF008751">
    <property type="entry name" value="PRK11784.1-3"/>
    <property type="match status" value="1"/>
</dbReference>
<gene>
    <name evidence="3" type="primary">selU</name>
    <name evidence="3" type="ORF">CI610_02648</name>
</gene>
<dbReference type="InterPro" id="IPR058840">
    <property type="entry name" value="AAA_SelU"/>
</dbReference>
<evidence type="ECO:0000259" key="2">
    <source>
        <dbReference type="PROSITE" id="PS50206"/>
    </source>
</evidence>
<dbReference type="EMBL" id="NSIT01000186">
    <property type="protein sequence ID" value="PJE78422.1"/>
    <property type="molecule type" value="Genomic_DNA"/>
</dbReference>
<evidence type="ECO:0000256" key="1">
    <source>
        <dbReference type="ARBA" id="ARBA00023266"/>
    </source>
</evidence>
<organism evidence="3">
    <name type="scientific">invertebrate metagenome</name>
    <dbReference type="NCBI Taxonomy" id="1711999"/>
    <lineage>
        <taxon>unclassified sequences</taxon>
        <taxon>metagenomes</taxon>
        <taxon>organismal metagenomes</taxon>
    </lineage>
</organism>
<name>A0A2H9T5D6_9ZZZZ</name>
<comment type="caution">
    <text evidence="3">The sequence shown here is derived from an EMBL/GenBank/DDBJ whole genome shotgun (WGS) entry which is preliminary data.</text>
</comment>
<accession>A0A2H9T5D6</accession>
<reference evidence="3" key="1">
    <citation type="journal article" date="2017" name="Appl. Environ. Microbiol.">
        <title>Molecular characterization of an Endozoicomonas-like organism causing infection in king scallop Pecten maximus L.</title>
        <authorList>
            <person name="Cano I."/>
            <person name="van Aerle R."/>
            <person name="Ross S."/>
            <person name="Verner-Jeffreys D.W."/>
            <person name="Paley R.K."/>
            <person name="Rimmer G."/>
            <person name="Ryder D."/>
            <person name="Hooper P."/>
            <person name="Stone D."/>
            <person name="Feist S.W."/>
        </authorList>
    </citation>
    <scope>NUCLEOTIDE SEQUENCE</scope>
</reference>
<sequence length="373" mass="43199">MNQIRTDIEPSLDLFLKETPMMDVRAPAEFEKGSLPSAQNHPLLDNDQRHQIGLCYKRKGPEKAVALGYELATPEVRKQRINRWLDFTKLHSEGYIFCSRGGQRSHITQEWLAQAGCHYPLIKGGYKAIRQFLLEQMDTAIRDSQVIIVSGRTGSGKTQLLLKLDNAIDLEGLAYHRGSSFGRHIYPQPTQTRFENNLAIALLRNHHYFPDKPLLLEDESRLIGRNCLPPALRDKMKSAPLILLEEPMEHRLNIGIQEYVVDNLNENIAVLGEQKGFDYFCTSLYESLERIKKRLGGKRHKVLHDLMDNAIDLHRSHNDLTGYRPLIDNLLTWYYDPMYDYQLSKKTGKLLFRGTQEEILQHYPNIMIQHQRN</sequence>
<protein>
    <submittedName>
        <fullName evidence="3">tRNA 2-selenouridine synthase</fullName>
        <ecNumber evidence="3">2.9.1.-</ecNumber>
    </submittedName>
</protein>
<dbReference type="InterPro" id="IPR001763">
    <property type="entry name" value="Rhodanese-like_dom"/>
</dbReference>
<dbReference type="NCBIfam" id="TIGR03167">
    <property type="entry name" value="tRNA_sel_U_synt"/>
    <property type="match status" value="1"/>
</dbReference>
<dbReference type="InterPro" id="IPR027417">
    <property type="entry name" value="P-loop_NTPase"/>
</dbReference>
<feature type="domain" description="Rhodanese" evidence="2">
    <location>
        <begin position="15"/>
        <end position="138"/>
    </location>
</feature>
<keyword evidence="3" id="KW-0808">Transferase</keyword>
<dbReference type="PROSITE" id="PS50206">
    <property type="entry name" value="RHODANESE_3"/>
    <property type="match status" value="1"/>
</dbReference>
<dbReference type="EC" id="2.9.1.-" evidence="3"/>
<dbReference type="SUPFAM" id="SSF52821">
    <property type="entry name" value="Rhodanese/Cell cycle control phosphatase"/>
    <property type="match status" value="1"/>
</dbReference>